<comment type="subcellular location">
    <subcellularLocation>
        <location evidence="3">Cytoplasm</location>
    </subcellularLocation>
</comment>
<reference evidence="4 5" key="1">
    <citation type="submission" date="2014-11" db="EMBL/GenBank/DDBJ databases">
        <title>Genomics and ecophysiology of heterotrophic nitrogen fixing bacteria isolated from estuarine surface water.</title>
        <authorList>
            <person name="Bentzon-Tilia M."/>
            <person name="Severin I."/>
            <person name="Hansen L.H."/>
            <person name="Riemann L."/>
        </authorList>
    </citation>
    <scope>NUCLEOTIDE SEQUENCE [LARGE SCALE GENOMIC DNA]</scope>
    <source>
        <strain evidence="4 5">BAL398</strain>
    </source>
</reference>
<comment type="similarity">
    <text evidence="3">Belongs to the UreF family.</text>
</comment>
<comment type="subunit">
    <text evidence="3">UreD, UreF and UreG form a complex that acts as a GTP-hydrolysis-dependent molecular chaperone, activating the urease apoprotein by helping to assemble the nickel containing metallocenter of UreC. The UreE protein probably delivers the nickel.</text>
</comment>
<dbReference type="EMBL" id="JXXE01000057">
    <property type="protein sequence ID" value="KIZ47654.1"/>
    <property type="molecule type" value="Genomic_DNA"/>
</dbReference>
<comment type="function">
    <text evidence="3">Required for maturation of urease via the functional incorporation of the urease nickel metallocenter.</text>
</comment>
<evidence type="ECO:0000256" key="2">
    <source>
        <dbReference type="ARBA" id="ARBA00023186"/>
    </source>
</evidence>
<sequence>MRAILQAIWQADGSFPSGSFAFSYGIEGLIALRGNVDATALLEIISGLLRQRWNSCDRVALLRAFRAGGNIAEIAVADRDVEASTFGVSMREGSRRNGGAFLASHARLADGIASTLRKAVRSGECLGHITVMQGAVWQELGLDEELAQLTSGYAIASSAVAAAVRLGAIGALEGQKVLAGSLPLIEQLMLHSIPTETELRSFLPYLEVAAARHTRADLRLFAN</sequence>
<dbReference type="GO" id="GO:0016151">
    <property type="term" value="F:nickel cation binding"/>
    <property type="evidence" value="ECO:0007669"/>
    <property type="project" value="UniProtKB-UniRule"/>
</dbReference>
<dbReference type="PANTHER" id="PTHR33620">
    <property type="entry name" value="UREASE ACCESSORY PROTEIN F"/>
    <property type="match status" value="1"/>
</dbReference>
<gene>
    <name evidence="3" type="primary">ureF</name>
    <name evidence="4" type="ORF">OO17_03135</name>
</gene>
<dbReference type="Proteomes" id="UP000032515">
    <property type="component" value="Unassembled WGS sequence"/>
</dbReference>
<accession>A0A0D7F3L0</accession>
<dbReference type="PANTHER" id="PTHR33620:SF1">
    <property type="entry name" value="UREASE ACCESSORY PROTEIN F"/>
    <property type="match status" value="1"/>
</dbReference>
<keyword evidence="2 3" id="KW-0143">Chaperone</keyword>
<dbReference type="PATRIC" id="fig|1076.23.peg.5995"/>
<name>A0A0D7F3L0_RHOPL</name>
<dbReference type="GO" id="GO:0005737">
    <property type="term" value="C:cytoplasm"/>
    <property type="evidence" value="ECO:0007669"/>
    <property type="project" value="UniProtKB-SubCell"/>
</dbReference>
<dbReference type="InterPro" id="IPR038277">
    <property type="entry name" value="UreF_sf"/>
</dbReference>
<evidence type="ECO:0000256" key="1">
    <source>
        <dbReference type="ARBA" id="ARBA00022988"/>
    </source>
</evidence>
<dbReference type="OrthoDB" id="9798772at2"/>
<organism evidence="4 5">
    <name type="scientific">Rhodopseudomonas palustris</name>
    <dbReference type="NCBI Taxonomy" id="1076"/>
    <lineage>
        <taxon>Bacteria</taxon>
        <taxon>Pseudomonadati</taxon>
        <taxon>Pseudomonadota</taxon>
        <taxon>Alphaproteobacteria</taxon>
        <taxon>Hyphomicrobiales</taxon>
        <taxon>Nitrobacteraceae</taxon>
        <taxon>Rhodopseudomonas</taxon>
    </lineage>
</organism>
<evidence type="ECO:0000313" key="4">
    <source>
        <dbReference type="EMBL" id="KIZ47654.1"/>
    </source>
</evidence>
<dbReference type="AlphaFoldDB" id="A0A0D7F3L0"/>
<evidence type="ECO:0000256" key="3">
    <source>
        <dbReference type="HAMAP-Rule" id="MF_01385"/>
    </source>
</evidence>
<evidence type="ECO:0000313" key="5">
    <source>
        <dbReference type="Proteomes" id="UP000032515"/>
    </source>
</evidence>
<dbReference type="PIRSF" id="PIRSF009467">
    <property type="entry name" value="Ureas_acces_UreF"/>
    <property type="match status" value="1"/>
</dbReference>
<dbReference type="HAMAP" id="MF_01385">
    <property type="entry name" value="UreF"/>
    <property type="match status" value="1"/>
</dbReference>
<comment type="caution">
    <text evidence="4">The sequence shown here is derived from an EMBL/GenBank/DDBJ whole genome shotgun (WGS) entry which is preliminary data.</text>
</comment>
<keyword evidence="3" id="KW-0963">Cytoplasm</keyword>
<proteinExistence type="inferred from homology"/>
<protein>
    <recommendedName>
        <fullName evidence="3">Urease accessory protein UreF</fullName>
    </recommendedName>
</protein>
<dbReference type="Gene3D" id="1.10.4190.10">
    <property type="entry name" value="Urease accessory protein UreF"/>
    <property type="match status" value="1"/>
</dbReference>
<keyword evidence="1 3" id="KW-0996">Nickel insertion</keyword>
<dbReference type="InterPro" id="IPR002639">
    <property type="entry name" value="UreF"/>
</dbReference>
<dbReference type="Pfam" id="PF01730">
    <property type="entry name" value="UreF"/>
    <property type="match status" value="1"/>
</dbReference>